<feature type="transmembrane region" description="Helical" evidence="1">
    <location>
        <begin position="21"/>
        <end position="38"/>
    </location>
</feature>
<protein>
    <submittedName>
        <fullName evidence="2">Uncharacterized protein</fullName>
    </submittedName>
</protein>
<gene>
    <name evidence="2" type="ORF">OP8BY_1788</name>
</gene>
<keyword evidence="1" id="KW-0812">Transmembrane</keyword>
<keyword evidence="1" id="KW-1133">Transmembrane helix</keyword>
<organism evidence="2 3">
    <name type="scientific">Candidatus Saccharicenans subterraneus</name>
    <dbReference type="NCBI Taxonomy" id="2508984"/>
    <lineage>
        <taxon>Bacteria</taxon>
        <taxon>Candidatus Aminicenantota</taxon>
        <taxon>Candidatus Aminicenantia</taxon>
        <taxon>Candidatus Aminicenantales</taxon>
        <taxon>Candidatus Saccharicenantaceae</taxon>
        <taxon>Candidatus Saccharicenans</taxon>
    </lineage>
</organism>
<evidence type="ECO:0000313" key="3">
    <source>
        <dbReference type="Proteomes" id="UP000257323"/>
    </source>
</evidence>
<proteinExistence type="predicted"/>
<reference evidence="2 3" key="1">
    <citation type="submission" date="2018-08" db="EMBL/GenBank/DDBJ databases">
        <title>Genome analysis of the thermophilic bacterium of the candidate phylum Aminicenantes from deep subsurface aquifer revealed its physiology and ecological role.</title>
        <authorList>
            <person name="Kadnikov V.V."/>
            <person name="Mardanov A.V."/>
            <person name="Beletsky A.V."/>
            <person name="Karnachuk O.V."/>
            <person name="Ravin N.V."/>
        </authorList>
    </citation>
    <scope>NUCLEOTIDE SEQUENCE [LARGE SCALE GENOMIC DNA]</scope>
    <source>
        <strain evidence="2">BY38</strain>
    </source>
</reference>
<dbReference type="AlphaFoldDB" id="A0A3E2BNA1"/>
<accession>A0A3E2BNA1</accession>
<dbReference type="Proteomes" id="UP000257323">
    <property type="component" value="Unassembled WGS sequence"/>
</dbReference>
<dbReference type="EMBL" id="QUAH01000004">
    <property type="protein sequence ID" value="RFT16184.1"/>
    <property type="molecule type" value="Genomic_DNA"/>
</dbReference>
<keyword evidence="1" id="KW-0472">Membrane</keyword>
<sequence length="39" mass="4538">MIRIGLRYPEQSYNMKINMSGLNGSLFLLIFYVNHFSGL</sequence>
<evidence type="ECO:0000313" key="2">
    <source>
        <dbReference type="EMBL" id="RFT16184.1"/>
    </source>
</evidence>
<name>A0A3E2BNA1_9BACT</name>
<comment type="caution">
    <text evidence="2">The sequence shown here is derived from an EMBL/GenBank/DDBJ whole genome shotgun (WGS) entry which is preliminary data.</text>
</comment>
<evidence type="ECO:0000256" key="1">
    <source>
        <dbReference type="SAM" id="Phobius"/>
    </source>
</evidence>